<feature type="transmembrane region" description="Helical" evidence="7">
    <location>
        <begin position="40"/>
        <end position="63"/>
    </location>
</feature>
<dbReference type="PANTHER" id="PTHR23517">
    <property type="entry name" value="RESISTANCE PROTEIN MDTM, PUTATIVE-RELATED-RELATED"/>
    <property type="match status" value="1"/>
</dbReference>
<keyword evidence="3" id="KW-1003">Cell membrane</keyword>
<dbReference type="PATRIC" id="fig|45068.5.peg.197"/>
<dbReference type="Proteomes" id="UP000054997">
    <property type="component" value="Unassembled WGS sequence"/>
</dbReference>
<dbReference type="Gene3D" id="1.20.1250.20">
    <property type="entry name" value="MFS general substrate transporter like domains"/>
    <property type="match status" value="1"/>
</dbReference>
<feature type="transmembrane region" description="Helical" evidence="7">
    <location>
        <begin position="161"/>
        <end position="181"/>
    </location>
</feature>
<dbReference type="CDD" id="cd17472">
    <property type="entry name" value="MFS_YajR_like"/>
    <property type="match status" value="1"/>
</dbReference>
<feature type="transmembrane region" description="Helical" evidence="7">
    <location>
        <begin position="277"/>
        <end position="294"/>
    </location>
</feature>
<dbReference type="GO" id="GO:0022857">
    <property type="term" value="F:transmembrane transporter activity"/>
    <property type="evidence" value="ECO:0007669"/>
    <property type="project" value="InterPro"/>
</dbReference>
<feature type="transmembrane region" description="Helical" evidence="7">
    <location>
        <begin position="365"/>
        <end position="385"/>
    </location>
</feature>
<evidence type="ECO:0000256" key="7">
    <source>
        <dbReference type="SAM" id="Phobius"/>
    </source>
</evidence>
<dbReference type="RefSeq" id="WP_058528199.1">
    <property type="nucleotide sequence ID" value="NZ_CAAAHZ010000013.1"/>
</dbReference>
<dbReference type="InterPro" id="IPR036259">
    <property type="entry name" value="MFS_trans_sf"/>
</dbReference>
<evidence type="ECO:0000256" key="6">
    <source>
        <dbReference type="ARBA" id="ARBA00023136"/>
    </source>
</evidence>
<feature type="transmembrane region" description="Helical" evidence="7">
    <location>
        <begin position="98"/>
        <end position="119"/>
    </location>
</feature>
<organism evidence="9 10">
    <name type="scientific">Legionella londiniensis</name>
    <dbReference type="NCBI Taxonomy" id="45068"/>
    <lineage>
        <taxon>Bacteria</taxon>
        <taxon>Pseudomonadati</taxon>
        <taxon>Pseudomonadota</taxon>
        <taxon>Gammaproteobacteria</taxon>
        <taxon>Legionellales</taxon>
        <taxon>Legionellaceae</taxon>
        <taxon>Legionella</taxon>
    </lineage>
</organism>
<keyword evidence="6 7" id="KW-0472">Membrane</keyword>
<dbReference type="InterPro" id="IPR020846">
    <property type="entry name" value="MFS_dom"/>
</dbReference>
<evidence type="ECO:0000256" key="1">
    <source>
        <dbReference type="ARBA" id="ARBA00004651"/>
    </source>
</evidence>
<dbReference type="PANTHER" id="PTHR23517:SF2">
    <property type="entry name" value="MULTIDRUG RESISTANCE PROTEIN MDTH"/>
    <property type="match status" value="1"/>
</dbReference>
<feature type="transmembrane region" description="Helical" evidence="7">
    <location>
        <begin position="75"/>
        <end position="92"/>
    </location>
</feature>
<feature type="transmembrane region" description="Helical" evidence="7">
    <location>
        <begin position="12"/>
        <end position="34"/>
    </location>
</feature>
<comment type="caution">
    <text evidence="9">The sequence shown here is derived from an EMBL/GenBank/DDBJ whole genome shotgun (WGS) entry which is preliminary data.</text>
</comment>
<comment type="subcellular location">
    <subcellularLocation>
        <location evidence="1">Cell membrane</location>
        <topology evidence="1">Multi-pass membrane protein</topology>
    </subcellularLocation>
</comment>
<keyword evidence="10" id="KW-1185">Reference proteome</keyword>
<dbReference type="AlphaFoldDB" id="A0A0W0VT83"/>
<keyword evidence="5 7" id="KW-1133">Transmembrane helix</keyword>
<feature type="transmembrane region" description="Helical" evidence="7">
    <location>
        <begin position="214"/>
        <end position="235"/>
    </location>
</feature>
<evidence type="ECO:0000256" key="5">
    <source>
        <dbReference type="ARBA" id="ARBA00022989"/>
    </source>
</evidence>
<evidence type="ECO:0000256" key="4">
    <source>
        <dbReference type="ARBA" id="ARBA00022692"/>
    </source>
</evidence>
<name>A0A0W0VT83_9GAMM</name>
<dbReference type="STRING" id="45068.Llon_0189"/>
<gene>
    <name evidence="9" type="primary">yajR</name>
    <name evidence="9" type="ORF">Llon_0189</name>
</gene>
<accession>A0A0W0VT83</accession>
<proteinExistence type="predicted"/>
<feature type="domain" description="Major facilitator superfamily (MFS) profile" evidence="8">
    <location>
        <begin position="8"/>
        <end position="390"/>
    </location>
</feature>
<dbReference type="InterPro" id="IPR050171">
    <property type="entry name" value="MFS_Transporters"/>
</dbReference>
<dbReference type="OrthoDB" id="9764259at2"/>
<feature type="transmembrane region" description="Helical" evidence="7">
    <location>
        <begin position="247"/>
        <end position="268"/>
    </location>
</feature>
<keyword evidence="2" id="KW-0813">Transport</keyword>
<dbReference type="InterPro" id="IPR011701">
    <property type="entry name" value="MFS"/>
</dbReference>
<protein>
    <submittedName>
        <fullName evidence="9">Transporter, major facilitator family</fullName>
    </submittedName>
</protein>
<dbReference type="EMBL" id="LNYK01000001">
    <property type="protein sequence ID" value="KTD23304.1"/>
    <property type="molecule type" value="Genomic_DNA"/>
</dbReference>
<feature type="transmembrane region" description="Helical" evidence="7">
    <location>
        <begin position="131"/>
        <end position="149"/>
    </location>
</feature>
<sequence length="453" mass="49595">MKQIWLKTVAPIALLFSFRMLGLFMLIPVFTVYANHLHSASPALIGIALGSYGLSQGLLQIPFGMLSDRLGRKPVIAGGLILFIAGSLWGAVTQSIYGMILARILQGMGAVGSVLIALLADLTPDEARTKAMAAIGATIGLSFIFSMVLSPLLAHRFGLSGIFYLSGFLGITGIALLYGCIPTPKREPFHPDTEANPVLFKTVVKDEDLLRLDFSIFCQHFILTATFYVLPILLHAQMKQGNLAQSWHFYVPVMIISFFIMLPLIVLAERKRQTKRIFISSIVVTAVSQLALAFGHQSLTAIFITAFIYFICFNYLEASLPSLVSKQAQPHVKGTALGIYSSCQFLGIFAGGSAAGLLYHYAGLSAVLLVNSLLACMWLIIACFMKLTIYRSTLLIHYPDPLGMPNKALLTGLKNLPGIIRIDSSQEEKLIYLQVDHALYQPGSAERYLKSLR</sequence>
<dbReference type="SUPFAM" id="SSF103473">
    <property type="entry name" value="MFS general substrate transporter"/>
    <property type="match status" value="1"/>
</dbReference>
<evidence type="ECO:0000256" key="2">
    <source>
        <dbReference type="ARBA" id="ARBA00022448"/>
    </source>
</evidence>
<feature type="transmembrane region" description="Helical" evidence="7">
    <location>
        <begin position="337"/>
        <end position="359"/>
    </location>
</feature>
<evidence type="ECO:0000259" key="8">
    <source>
        <dbReference type="PROSITE" id="PS50850"/>
    </source>
</evidence>
<dbReference type="PROSITE" id="PS50850">
    <property type="entry name" value="MFS"/>
    <property type="match status" value="1"/>
</dbReference>
<reference evidence="9 10" key="1">
    <citation type="submission" date="2015-11" db="EMBL/GenBank/DDBJ databases">
        <title>Genomic analysis of 38 Legionella species identifies large and diverse effector repertoires.</title>
        <authorList>
            <person name="Burstein D."/>
            <person name="Amaro F."/>
            <person name="Zusman T."/>
            <person name="Lifshitz Z."/>
            <person name="Cohen O."/>
            <person name="Gilbert J.A."/>
            <person name="Pupko T."/>
            <person name="Shuman H.A."/>
            <person name="Segal G."/>
        </authorList>
    </citation>
    <scope>NUCLEOTIDE SEQUENCE [LARGE SCALE GENOMIC DNA]</scope>
    <source>
        <strain evidence="9 10">ATCC 49505</strain>
    </source>
</reference>
<keyword evidence="4 7" id="KW-0812">Transmembrane</keyword>
<dbReference type="GO" id="GO:0005886">
    <property type="term" value="C:plasma membrane"/>
    <property type="evidence" value="ECO:0007669"/>
    <property type="project" value="UniProtKB-SubCell"/>
</dbReference>
<feature type="transmembrane region" description="Helical" evidence="7">
    <location>
        <begin position="300"/>
        <end position="316"/>
    </location>
</feature>
<dbReference type="Pfam" id="PF07690">
    <property type="entry name" value="MFS_1"/>
    <property type="match status" value="1"/>
</dbReference>
<evidence type="ECO:0000313" key="9">
    <source>
        <dbReference type="EMBL" id="KTD23304.1"/>
    </source>
</evidence>
<evidence type="ECO:0000256" key="3">
    <source>
        <dbReference type="ARBA" id="ARBA00022475"/>
    </source>
</evidence>
<evidence type="ECO:0000313" key="10">
    <source>
        <dbReference type="Proteomes" id="UP000054997"/>
    </source>
</evidence>